<protein>
    <submittedName>
        <fullName evidence="1">Uncharacterized protein</fullName>
    </submittedName>
</protein>
<feature type="non-terminal residue" evidence="1">
    <location>
        <position position="86"/>
    </location>
</feature>
<reference evidence="1 2" key="1">
    <citation type="submission" date="2024-02" db="EMBL/GenBank/DDBJ databases">
        <title>A draft genome for the cacao thread blight pathogen Marasmius crinis-equi.</title>
        <authorList>
            <person name="Cohen S.P."/>
            <person name="Baruah I.K."/>
            <person name="Amoako-Attah I."/>
            <person name="Bukari Y."/>
            <person name="Meinhardt L.W."/>
            <person name="Bailey B.A."/>
        </authorList>
    </citation>
    <scope>NUCLEOTIDE SEQUENCE [LARGE SCALE GENOMIC DNA]</scope>
    <source>
        <strain evidence="1 2">GH-76</strain>
    </source>
</reference>
<accession>A0ABR3EQZ2</accession>
<sequence length="86" mass="10169">SYRKPPIRNEKATAYLSYPSLPVVEDVVGDRVRAYLPYPDLYVDIRLYQDRDSELGPKEICKRVRAWRRRRRATGPWDASAEEKED</sequence>
<keyword evidence="2" id="KW-1185">Reference proteome</keyword>
<dbReference type="Proteomes" id="UP001465976">
    <property type="component" value="Unassembled WGS sequence"/>
</dbReference>
<name>A0ABR3EQZ2_9AGAR</name>
<feature type="non-terminal residue" evidence="1">
    <location>
        <position position="1"/>
    </location>
</feature>
<organism evidence="1 2">
    <name type="scientific">Marasmius crinis-equi</name>
    <dbReference type="NCBI Taxonomy" id="585013"/>
    <lineage>
        <taxon>Eukaryota</taxon>
        <taxon>Fungi</taxon>
        <taxon>Dikarya</taxon>
        <taxon>Basidiomycota</taxon>
        <taxon>Agaricomycotina</taxon>
        <taxon>Agaricomycetes</taxon>
        <taxon>Agaricomycetidae</taxon>
        <taxon>Agaricales</taxon>
        <taxon>Marasmiineae</taxon>
        <taxon>Marasmiaceae</taxon>
        <taxon>Marasmius</taxon>
    </lineage>
</organism>
<evidence type="ECO:0000313" key="2">
    <source>
        <dbReference type="Proteomes" id="UP001465976"/>
    </source>
</evidence>
<proteinExistence type="predicted"/>
<comment type="caution">
    <text evidence="1">The sequence shown here is derived from an EMBL/GenBank/DDBJ whole genome shotgun (WGS) entry which is preliminary data.</text>
</comment>
<dbReference type="EMBL" id="JBAHYK010002327">
    <property type="protein sequence ID" value="KAL0565308.1"/>
    <property type="molecule type" value="Genomic_DNA"/>
</dbReference>
<gene>
    <name evidence="1" type="ORF">V5O48_016715</name>
</gene>
<evidence type="ECO:0000313" key="1">
    <source>
        <dbReference type="EMBL" id="KAL0565308.1"/>
    </source>
</evidence>